<feature type="compositionally biased region" description="Polar residues" evidence="2">
    <location>
        <begin position="238"/>
        <end position="260"/>
    </location>
</feature>
<evidence type="ECO:0000313" key="4">
    <source>
        <dbReference type="RefSeq" id="XP_011296880.1"/>
    </source>
</evidence>
<dbReference type="RefSeq" id="XP_011296880.1">
    <property type="nucleotide sequence ID" value="XM_011298578.1"/>
</dbReference>
<dbReference type="AlphaFoldDB" id="A0A9R1STJ1"/>
<gene>
    <name evidence="4" type="primary">LOC105262793</name>
</gene>
<feature type="compositionally biased region" description="Basic and acidic residues" evidence="2">
    <location>
        <begin position="261"/>
        <end position="276"/>
    </location>
</feature>
<keyword evidence="3" id="KW-1185">Reference proteome</keyword>
<name>A0A9R1STJ1_9HYME</name>
<feature type="region of interest" description="Disordered" evidence="2">
    <location>
        <begin position="238"/>
        <end position="307"/>
    </location>
</feature>
<dbReference type="OrthoDB" id="10574713at2759"/>
<evidence type="ECO:0000256" key="1">
    <source>
        <dbReference type="SAM" id="Coils"/>
    </source>
</evidence>
<evidence type="ECO:0000313" key="3">
    <source>
        <dbReference type="Proteomes" id="UP000694866"/>
    </source>
</evidence>
<accession>A0A9R1STJ1</accession>
<proteinExistence type="predicted"/>
<evidence type="ECO:0000256" key="2">
    <source>
        <dbReference type="SAM" id="MobiDB-lite"/>
    </source>
</evidence>
<feature type="region of interest" description="Disordered" evidence="2">
    <location>
        <begin position="472"/>
        <end position="520"/>
    </location>
</feature>
<feature type="coiled-coil region" evidence="1">
    <location>
        <begin position="58"/>
        <end position="131"/>
    </location>
</feature>
<organism evidence="3 4">
    <name type="scientific">Fopius arisanus</name>
    <dbReference type="NCBI Taxonomy" id="64838"/>
    <lineage>
        <taxon>Eukaryota</taxon>
        <taxon>Metazoa</taxon>
        <taxon>Ecdysozoa</taxon>
        <taxon>Arthropoda</taxon>
        <taxon>Hexapoda</taxon>
        <taxon>Insecta</taxon>
        <taxon>Pterygota</taxon>
        <taxon>Neoptera</taxon>
        <taxon>Endopterygota</taxon>
        <taxon>Hymenoptera</taxon>
        <taxon>Apocrita</taxon>
        <taxon>Ichneumonoidea</taxon>
        <taxon>Braconidae</taxon>
        <taxon>Opiinae</taxon>
        <taxon>Fopius</taxon>
    </lineage>
</organism>
<reference evidence="4" key="1">
    <citation type="submission" date="2025-08" db="UniProtKB">
        <authorList>
            <consortium name="RefSeq"/>
        </authorList>
    </citation>
    <scope>IDENTIFICATION</scope>
    <source>
        <strain evidence="4">USDA-PBARC FA_bdor</strain>
        <tissue evidence="4">Whole organism</tissue>
    </source>
</reference>
<keyword evidence="1" id="KW-0175">Coiled coil</keyword>
<feature type="coiled-coil region" evidence="1">
    <location>
        <begin position="182"/>
        <end position="219"/>
    </location>
</feature>
<dbReference type="Proteomes" id="UP000694866">
    <property type="component" value="Unplaced"/>
</dbReference>
<feature type="compositionally biased region" description="Acidic residues" evidence="2">
    <location>
        <begin position="506"/>
        <end position="518"/>
    </location>
</feature>
<feature type="compositionally biased region" description="Low complexity" evidence="2">
    <location>
        <begin position="496"/>
        <end position="505"/>
    </location>
</feature>
<dbReference type="GeneID" id="105262793"/>
<sequence>MSKHTFDNQPEKKIEYHIEMDMDSINYSESPDAIDDHEISPKRQKIETSNSTAKIEECKHLKALLEILRARLSQTEASATHFHKLRREVDEIFLREKNELQEQVQAAEERIEQLQNHLETAVKNNHELHEALVATEAHMLEMKTEMERRIVALSIDNYTLRTTAITPNTSTEGLVLGDTSDKDALQAKFETAEKRILLLEQQLENNLAAQREFQQQTIELEQTKMIIEALDAANGQRSKLRSFSKSQNESNAQDTQVQQSKAKDHTLNTKKSKNEIVKSPAEAQRVEDSGRNLRSSTKRSGHLRKELSTSMIMKNSEATSDSQAKLEVLQPENSFLSGTEKISMKEEKLTFQVDDYIPGEFQVILFGDDSPNLNLCKDFQWIFPNDENFTNSEQRTSQVDLVRTISEREEDSEIQANDSALKECHLVLGKSNSRDPGARNNQGDQASNIDQMIESDQELSVIEGTALKKEEEKISLQDDDCVPHEPQGISIENETANGGAENGSSSDDESENSDYEPEDNMKFNGKFSNLKLKVGTYFILVSSAKFFQINWSNEYKQLGPCQWYCKTCGHMEPRKFLVEEHVWGIHYGETFKCPHCPFHYKNNHFKSRACVRSHMKTKHI</sequence>
<protein>
    <submittedName>
        <fullName evidence="4">Myosin heavy chain, embryonic smooth muscle isoform-like isoform X1</fullName>
    </submittedName>
</protein>
<dbReference type="KEGG" id="fas:105262793"/>